<proteinExistence type="predicted"/>
<evidence type="ECO:0000313" key="1">
    <source>
        <dbReference type="EMBL" id="ARD99624.1"/>
    </source>
</evidence>
<organism evidence="1 2">
    <name type="scientific">Lactococcus lactis subsp. lactis</name>
    <name type="common">Streptococcus lactis</name>
    <dbReference type="NCBI Taxonomy" id="1360"/>
    <lineage>
        <taxon>Bacteria</taxon>
        <taxon>Bacillati</taxon>
        <taxon>Bacillota</taxon>
        <taxon>Bacilli</taxon>
        <taxon>Lactobacillales</taxon>
        <taxon>Streptococcaceae</taxon>
        <taxon>Lactococcus</taxon>
    </lineage>
</organism>
<sequence length="36" mass="4059">MEKDEDNSIWQNGSVLTSDTLMTPIQSWITTDAFPS</sequence>
<protein>
    <submittedName>
        <fullName evidence="1">Prophage protein</fullName>
    </submittedName>
</protein>
<name>A0A1V0NI60_LACLL</name>
<dbReference type="EMBL" id="CP015897">
    <property type="protein sequence ID" value="ARD99624.1"/>
    <property type="molecule type" value="Genomic_DNA"/>
</dbReference>
<gene>
    <name evidence="1" type="ORF">LL275_1997</name>
</gene>
<evidence type="ECO:0000313" key="2">
    <source>
        <dbReference type="Proteomes" id="UP000192085"/>
    </source>
</evidence>
<dbReference type="AlphaFoldDB" id="A0A1V0NI60"/>
<accession>A0A1V0NI60</accession>
<reference evidence="1 2" key="1">
    <citation type="journal article" date="2017" name="BMC Genomics">
        <title>Comparative and functional genomics of the Lactococcus lactis taxon; insights into evolution and niche adaptation.</title>
        <authorList>
            <person name="Kelleher P."/>
            <person name="Bottacini F."/>
            <person name="Mahony J."/>
            <person name="Kilcawley K.N."/>
            <person name="van Sinderen D."/>
        </authorList>
    </citation>
    <scope>NUCLEOTIDE SEQUENCE [LARGE SCALE GENOMIC DNA]</scope>
    <source>
        <strain evidence="1 2">275</strain>
    </source>
</reference>
<dbReference type="Proteomes" id="UP000192085">
    <property type="component" value="Chromosome"/>
</dbReference>